<dbReference type="Pfam" id="PF13531">
    <property type="entry name" value="SBP_bac_11"/>
    <property type="match status" value="1"/>
</dbReference>
<name>D9WJP3_9ACTN</name>
<evidence type="ECO:0000313" key="4">
    <source>
        <dbReference type="Proteomes" id="UP000003963"/>
    </source>
</evidence>
<sequence>MGRPTLTRGLHPPGTTAGIMSTDRIDAPSAHARPTRRRVLRGATAAGVLAATGGTLSGCTADEANAAAQPVPAYYPAAYDRIVDRSRHEQKLLIYSNTSQTNWQPIFEAFTRRYPWLSDIRATNLGGSAVYERYYSEAASSTSPADLLVNNGGPLWGDYATRKAADRYRSPERDHLPGWAEALPGVWTFSTDPVVVLYNRKTIDRSQFPTGLKSLARIVEAKPSRFRGKVGVYDPSNAFGYSSNEGYTSAVADGWDTFRRLLPFARADHSSGTLVEKVVSGEYDFSINLSGGVAIPAAEDSGGLLGWSYCEEGTVVVPRAASIVKTAPHPNAARLFLDFLLSADGQAAVAAGGLVPYRPGVRQDAIDSLQDLERTLGRDRVHRYRYVRVPERTQHAYLERWEKAAR</sequence>
<dbReference type="PANTHER" id="PTHR30006:SF25">
    <property type="entry name" value="PHOSPHOGLYCERATE TRANSPORT REGULATORY PROTEIN PGTC"/>
    <property type="match status" value="1"/>
</dbReference>
<dbReference type="Proteomes" id="UP000003963">
    <property type="component" value="Unassembled WGS sequence"/>
</dbReference>
<dbReference type="InterPro" id="IPR006311">
    <property type="entry name" value="TAT_signal"/>
</dbReference>
<evidence type="ECO:0000256" key="1">
    <source>
        <dbReference type="ARBA" id="ARBA00022729"/>
    </source>
</evidence>
<dbReference type="STRING" id="457427.SSOG_01183"/>
<accession>D9WJP3</accession>
<dbReference type="InterPro" id="IPR019546">
    <property type="entry name" value="TAT_signal_bac_arc"/>
</dbReference>
<dbReference type="PROSITE" id="PS51318">
    <property type="entry name" value="TAT"/>
    <property type="match status" value="1"/>
</dbReference>
<dbReference type="EMBL" id="GG657754">
    <property type="protein sequence ID" value="EFL21471.1"/>
    <property type="molecule type" value="Genomic_DNA"/>
</dbReference>
<gene>
    <name evidence="3" type="ORF">SSOG_01183</name>
</gene>
<dbReference type="HOGENOM" id="CLU_026974_12_1_11"/>
<dbReference type="AlphaFoldDB" id="D9WJP3"/>
<reference evidence="3 4" key="1">
    <citation type="submission" date="2009-02" db="EMBL/GenBank/DDBJ databases">
        <title>Annotation of Streptomyces hygroscopicus strain ATCC 53653.</title>
        <authorList>
            <consortium name="The Broad Institute Genome Sequencing Platform"/>
            <consortium name="Broad Institute Microbial Sequencing Center"/>
            <person name="Fischbach M."/>
            <person name="Godfrey P."/>
            <person name="Ward D."/>
            <person name="Young S."/>
            <person name="Zeng Q."/>
            <person name="Koehrsen M."/>
            <person name="Alvarado L."/>
            <person name="Berlin A.M."/>
            <person name="Bochicchio J."/>
            <person name="Borenstein D."/>
            <person name="Chapman S.B."/>
            <person name="Chen Z."/>
            <person name="Engels R."/>
            <person name="Freedman E."/>
            <person name="Gellesch M."/>
            <person name="Goldberg J."/>
            <person name="Griggs A."/>
            <person name="Gujja S."/>
            <person name="Heilman E.R."/>
            <person name="Heiman D.I."/>
            <person name="Hepburn T.A."/>
            <person name="Howarth C."/>
            <person name="Jen D."/>
            <person name="Larson L."/>
            <person name="Lewis B."/>
            <person name="Mehta T."/>
            <person name="Park D."/>
            <person name="Pearson M."/>
            <person name="Richards J."/>
            <person name="Roberts A."/>
            <person name="Saif S."/>
            <person name="Shea T.D."/>
            <person name="Shenoy N."/>
            <person name="Sisk P."/>
            <person name="Stolte C."/>
            <person name="Sykes S.N."/>
            <person name="Thomson T."/>
            <person name="Walk T."/>
            <person name="White J."/>
            <person name="Yandava C."/>
            <person name="Straight P."/>
            <person name="Clardy J."/>
            <person name="Hung D."/>
            <person name="Kolter R."/>
            <person name="Mekalanos J."/>
            <person name="Walker S."/>
            <person name="Walsh C.T."/>
            <person name="Wieland-Brown L.C."/>
            <person name="Haas B."/>
            <person name="Nusbaum C."/>
            <person name="Birren B."/>
        </authorList>
    </citation>
    <scope>NUCLEOTIDE SEQUENCE [LARGE SCALE GENOMIC DNA]</scope>
    <source>
        <strain evidence="3 4">ATCC 53653</strain>
    </source>
</reference>
<evidence type="ECO:0000313" key="3">
    <source>
        <dbReference type="EMBL" id="EFL21471.1"/>
    </source>
</evidence>
<feature type="region of interest" description="Disordered" evidence="2">
    <location>
        <begin position="1"/>
        <end position="22"/>
    </location>
</feature>
<dbReference type="Gene3D" id="3.40.190.10">
    <property type="entry name" value="Periplasmic binding protein-like II"/>
    <property type="match status" value="2"/>
</dbReference>
<protein>
    <submittedName>
        <fullName evidence="3">Extracellular solute-binding protein, family 1</fullName>
    </submittedName>
</protein>
<dbReference type="NCBIfam" id="TIGR01409">
    <property type="entry name" value="TAT_signal_seq"/>
    <property type="match status" value="1"/>
</dbReference>
<dbReference type="GO" id="GO:0030288">
    <property type="term" value="C:outer membrane-bounded periplasmic space"/>
    <property type="evidence" value="ECO:0007669"/>
    <property type="project" value="TreeGrafter"/>
</dbReference>
<keyword evidence="4" id="KW-1185">Reference proteome</keyword>
<dbReference type="PANTHER" id="PTHR30006">
    <property type="entry name" value="THIAMINE-BINDING PERIPLASMIC PROTEIN-RELATED"/>
    <property type="match status" value="1"/>
</dbReference>
<proteinExistence type="predicted"/>
<dbReference type="SUPFAM" id="SSF53850">
    <property type="entry name" value="Periplasmic binding protein-like II"/>
    <property type="match status" value="1"/>
</dbReference>
<evidence type="ECO:0000256" key="2">
    <source>
        <dbReference type="SAM" id="MobiDB-lite"/>
    </source>
</evidence>
<organism evidence="3 4">
    <name type="scientific">Streptomyces himastatinicus ATCC 53653</name>
    <dbReference type="NCBI Taxonomy" id="457427"/>
    <lineage>
        <taxon>Bacteria</taxon>
        <taxon>Bacillati</taxon>
        <taxon>Actinomycetota</taxon>
        <taxon>Actinomycetes</taxon>
        <taxon>Kitasatosporales</taxon>
        <taxon>Streptomycetaceae</taxon>
        <taxon>Streptomyces</taxon>
        <taxon>Streptomyces violaceusniger group</taxon>
    </lineage>
</organism>
<keyword evidence="1" id="KW-0732">Signal</keyword>